<dbReference type="InterPro" id="IPR006218">
    <property type="entry name" value="DAHP1/KDSA"/>
</dbReference>
<dbReference type="NCBIfam" id="TIGR00034">
    <property type="entry name" value="aroFGH"/>
    <property type="match status" value="1"/>
</dbReference>
<comment type="catalytic activity">
    <reaction evidence="7 8">
        <text>D-erythrose 4-phosphate + phosphoenolpyruvate + H2O = 7-phospho-2-dehydro-3-deoxy-D-arabino-heptonate + phosphate</text>
        <dbReference type="Rhea" id="RHEA:14717"/>
        <dbReference type="ChEBI" id="CHEBI:15377"/>
        <dbReference type="ChEBI" id="CHEBI:16897"/>
        <dbReference type="ChEBI" id="CHEBI:43474"/>
        <dbReference type="ChEBI" id="CHEBI:58394"/>
        <dbReference type="ChEBI" id="CHEBI:58702"/>
        <dbReference type="EC" id="2.5.1.54"/>
    </reaction>
</comment>
<reference evidence="10 11" key="1">
    <citation type="submission" date="2020-02" db="EMBL/GenBank/DDBJ databases">
        <title>Draft genome sequence of Limisphaera ngatamarikiensis NGM72.4T, a thermophilic Verrucomicrobia grouped in subdivision 3.</title>
        <authorList>
            <person name="Carere C.R."/>
            <person name="Steen J."/>
            <person name="Hugenholtz P."/>
            <person name="Stott M.B."/>
        </authorList>
    </citation>
    <scope>NUCLEOTIDE SEQUENCE [LARGE SCALE GENOMIC DNA]</scope>
    <source>
        <strain evidence="10 11">NGM72.4</strain>
    </source>
</reference>
<dbReference type="PIRSF" id="PIRSF001361">
    <property type="entry name" value="DAHP_synthase"/>
    <property type="match status" value="1"/>
</dbReference>
<feature type="domain" description="DAHP synthetase I/KDSA" evidence="9">
    <location>
        <begin position="44"/>
        <end position="339"/>
    </location>
</feature>
<dbReference type="Pfam" id="PF00793">
    <property type="entry name" value="DAHP_synth_1"/>
    <property type="match status" value="1"/>
</dbReference>
<dbReference type="PANTHER" id="PTHR21225">
    <property type="entry name" value="PHOSPHO-2-DEHYDRO-3-DEOXYHEPTONATE ALDOLASE DAHP SYNTHETASE"/>
    <property type="match status" value="1"/>
</dbReference>
<gene>
    <name evidence="10" type="ORF">G4L39_08550</name>
</gene>
<dbReference type="FunFam" id="3.20.20.70:FF:000005">
    <property type="entry name" value="Phospho-2-dehydro-3-deoxyheptonate aldolase"/>
    <property type="match status" value="1"/>
</dbReference>
<evidence type="ECO:0000256" key="6">
    <source>
        <dbReference type="ARBA" id="ARBA00023141"/>
    </source>
</evidence>
<accession>A0A6M1RS45</accession>
<dbReference type="EC" id="2.5.1.54" evidence="8"/>
<name>A0A6M1RS45_9BACT</name>
<dbReference type="Gene3D" id="3.20.20.70">
    <property type="entry name" value="Aldolase class I"/>
    <property type="match status" value="1"/>
</dbReference>
<keyword evidence="5 8" id="KW-0808">Transferase</keyword>
<comment type="pathway">
    <text evidence="2 8">Metabolic intermediate biosynthesis; chorismate biosynthesis; chorismate from D-erythrose 4-phosphate and phosphoenolpyruvate: step 1/7.</text>
</comment>
<dbReference type="InterPro" id="IPR006219">
    <property type="entry name" value="DAHP_synth_1"/>
</dbReference>
<dbReference type="GO" id="GO:0008652">
    <property type="term" value="P:amino acid biosynthetic process"/>
    <property type="evidence" value="ECO:0007669"/>
    <property type="project" value="UniProtKB-KW"/>
</dbReference>
<keyword evidence="6 8" id="KW-0057">Aromatic amino acid biosynthesis</keyword>
<comment type="caution">
    <text evidence="10">The sequence shown here is derived from an EMBL/GenBank/DDBJ whole genome shotgun (WGS) entry which is preliminary data.</text>
</comment>
<dbReference type="PANTHER" id="PTHR21225:SF12">
    <property type="entry name" value="PHOSPHO-2-DEHYDRO-3-DEOXYHEPTONATE ALDOLASE, TYROSINE-INHIBITED"/>
    <property type="match status" value="1"/>
</dbReference>
<dbReference type="UniPathway" id="UPA00053">
    <property type="reaction ID" value="UER00084"/>
</dbReference>
<dbReference type="GO" id="GO:0042802">
    <property type="term" value="F:identical protein binding"/>
    <property type="evidence" value="ECO:0007669"/>
    <property type="project" value="UniProtKB-ARBA"/>
</dbReference>
<proteinExistence type="inferred from homology"/>
<dbReference type="EMBL" id="JAAKYA010000053">
    <property type="protein sequence ID" value="NGO39445.1"/>
    <property type="molecule type" value="Genomic_DNA"/>
</dbReference>
<dbReference type="GO" id="GO:0009073">
    <property type="term" value="P:aromatic amino acid family biosynthetic process"/>
    <property type="evidence" value="ECO:0007669"/>
    <property type="project" value="UniProtKB-KW"/>
</dbReference>
<keyword evidence="4 8" id="KW-0028">Amino-acid biosynthesis</keyword>
<dbReference type="NCBIfam" id="NF009395">
    <property type="entry name" value="PRK12755.1"/>
    <property type="match status" value="1"/>
</dbReference>
<organism evidence="10 11">
    <name type="scientific">Limisphaera ngatamarikiensis</name>
    <dbReference type="NCBI Taxonomy" id="1324935"/>
    <lineage>
        <taxon>Bacteria</taxon>
        <taxon>Pseudomonadati</taxon>
        <taxon>Verrucomicrobiota</taxon>
        <taxon>Verrucomicrobiia</taxon>
        <taxon>Limisphaerales</taxon>
        <taxon>Limisphaeraceae</taxon>
        <taxon>Limisphaera</taxon>
    </lineage>
</organism>
<dbReference type="GO" id="GO:0009423">
    <property type="term" value="P:chorismate biosynthetic process"/>
    <property type="evidence" value="ECO:0007669"/>
    <property type="project" value="UniProtKB-UniPathway"/>
</dbReference>
<evidence type="ECO:0000313" key="10">
    <source>
        <dbReference type="EMBL" id="NGO39445.1"/>
    </source>
</evidence>
<dbReference type="InterPro" id="IPR013785">
    <property type="entry name" value="Aldolase_TIM"/>
</dbReference>
<dbReference type="RefSeq" id="WP_165107467.1">
    <property type="nucleotide sequence ID" value="NZ_JAAKYA010000053.1"/>
</dbReference>
<dbReference type="GO" id="GO:0005737">
    <property type="term" value="C:cytoplasm"/>
    <property type="evidence" value="ECO:0007669"/>
    <property type="project" value="TreeGrafter"/>
</dbReference>
<evidence type="ECO:0000256" key="8">
    <source>
        <dbReference type="PIRNR" id="PIRNR001361"/>
    </source>
</evidence>
<comment type="similarity">
    <text evidence="3 8">Belongs to the class-I DAHP synthase family.</text>
</comment>
<keyword evidence="11" id="KW-1185">Reference proteome</keyword>
<evidence type="ECO:0000256" key="1">
    <source>
        <dbReference type="ARBA" id="ARBA00003726"/>
    </source>
</evidence>
<dbReference type="AlphaFoldDB" id="A0A6M1RS45"/>
<evidence type="ECO:0000313" key="11">
    <source>
        <dbReference type="Proteomes" id="UP000477311"/>
    </source>
</evidence>
<evidence type="ECO:0000256" key="3">
    <source>
        <dbReference type="ARBA" id="ARBA00007985"/>
    </source>
</evidence>
<protein>
    <recommendedName>
        <fullName evidence="8">Phospho-2-dehydro-3-deoxyheptonate aldolase</fullName>
        <ecNumber evidence="8">2.5.1.54</ecNumber>
    </recommendedName>
</protein>
<dbReference type="SUPFAM" id="SSF51569">
    <property type="entry name" value="Aldolase"/>
    <property type="match status" value="1"/>
</dbReference>
<dbReference type="Proteomes" id="UP000477311">
    <property type="component" value="Unassembled WGS sequence"/>
</dbReference>
<evidence type="ECO:0000256" key="7">
    <source>
        <dbReference type="ARBA" id="ARBA00047508"/>
    </source>
</evidence>
<evidence type="ECO:0000256" key="4">
    <source>
        <dbReference type="ARBA" id="ARBA00022605"/>
    </source>
</evidence>
<evidence type="ECO:0000259" key="9">
    <source>
        <dbReference type="Pfam" id="PF00793"/>
    </source>
</evidence>
<sequence>MVRIQNVHVRELIRLKPPRALLAELPLDEAAARTVVAGREAVRRILEGADSRMLVLVGPCSIHDPEAALDYARRLAALRRELQDSFEIIMRVYFEKPRTTIGWKGLINDPHLDGTYDIETGLRRARSLLLEIAHLGLPAGTEFLDPIVPQYIADLVSWAAIGARTTESQTHREMASGLSMPVGFKNGTDGSLQVAIDAMQAARHPHAFLGVDEDGITSIVRTTGNPWGHIVLRGGRQRPNYDPESIRQTEQQLAAAGLPPVIMVDCSHANSGKIPARQEDVWRSVIQQRCSGTRSLVGIMLESNLFEGNQPFPRPVHELRYGVSITDPCISWETTERLLRWGAAELARAGQPAPHAAPAVPAGS</sequence>
<dbReference type="GO" id="GO:0003849">
    <property type="term" value="F:3-deoxy-7-phosphoheptulonate synthase activity"/>
    <property type="evidence" value="ECO:0007669"/>
    <property type="project" value="UniProtKB-EC"/>
</dbReference>
<evidence type="ECO:0000256" key="2">
    <source>
        <dbReference type="ARBA" id="ARBA00004688"/>
    </source>
</evidence>
<comment type="function">
    <text evidence="1 8">Stereospecific condensation of phosphoenolpyruvate (PEP) and D-erythrose-4-phosphate (E4P) giving rise to 3-deoxy-D-arabino-heptulosonate-7-phosphate (DAHP).</text>
</comment>
<evidence type="ECO:0000256" key="5">
    <source>
        <dbReference type="ARBA" id="ARBA00022679"/>
    </source>
</evidence>